<organism evidence="2 3">
    <name type="scientific">Hyphopichia burtonii NRRL Y-1933</name>
    <dbReference type="NCBI Taxonomy" id="984485"/>
    <lineage>
        <taxon>Eukaryota</taxon>
        <taxon>Fungi</taxon>
        <taxon>Dikarya</taxon>
        <taxon>Ascomycota</taxon>
        <taxon>Saccharomycotina</taxon>
        <taxon>Pichiomycetes</taxon>
        <taxon>Debaryomycetaceae</taxon>
        <taxon>Hyphopichia</taxon>
    </lineage>
</organism>
<dbReference type="RefSeq" id="XP_020073955.1">
    <property type="nucleotide sequence ID" value="XM_020219896.1"/>
</dbReference>
<name>A0A1E4RC85_9ASCO</name>
<keyword evidence="3" id="KW-1185">Reference proteome</keyword>
<dbReference type="EMBL" id="KV454546">
    <property type="protein sequence ID" value="ODV64888.1"/>
    <property type="molecule type" value="Genomic_DNA"/>
</dbReference>
<reference evidence="3" key="1">
    <citation type="submission" date="2016-05" db="EMBL/GenBank/DDBJ databases">
        <title>Comparative genomics of biotechnologically important yeasts.</title>
        <authorList>
            <consortium name="DOE Joint Genome Institute"/>
            <person name="Riley R."/>
            <person name="Haridas S."/>
            <person name="Wolfe K.H."/>
            <person name="Lopes M.R."/>
            <person name="Hittinger C.T."/>
            <person name="Goker M."/>
            <person name="Salamov A."/>
            <person name="Wisecaver J."/>
            <person name="Long T.M."/>
            <person name="Aerts A.L."/>
            <person name="Barry K."/>
            <person name="Choi C."/>
            <person name="Clum A."/>
            <person name="Coughlan A.Y."/>
            <person name="Deshpande S."/>
            <person name="Douglass A.P."/>
            <person name="Hanson S.J."/>
            <person name="Klenk H.-P."/>
            <person name="Labutti K."/>
            <person name="Lapidus A."/>
            <person name="Lindquist E."/>
            <person name="Lipzen A."/>
            <person name="Meier-Kolthoff J.P."/>
            <person name="Ohm R.A."/>
            <person name="Otillar R.P."/>
            <person name="Pangilinan J."/>
            <person name="Peng Y."/>
            <person name="Rokas A."/>
            <person name="Rosa C.A."/>
            <person name="Scheuner C."/>
            <person name="Sibirny A.A."/>
            <person name="Slot J.C."/>
            <person name="Stielow J.B."/>
            <person name="Sun H."/>
            <person name="Kurtzman C.P."/>
            <person name="Blackwell M."/>
            <person name="Grigoriev I.V."/>
            <person name="Jeffries T.W."/>
        </authorList>
    </citation>
    <scope>NUCLEOTIDE SEQUENCE [LARGE SCALE GENOMIC DNA]</scope>
    <source>
        <strain evidence="3">NRRL Y-1933</strain>
    </source>
</reference>
<proteinExistence type="predicted"/>
<feature type="non-terminal residue" evidence="2">
    <location>
        <position position="342"/>
    </location>
</feature>
<dbReference type="GeneID" id="30994446"/>
<dbReference type="OrthoDB" id="4083233at2759"/>
<evidence type="ECO:0000313" key="3">
    <source>
        <dbReference type="Proteomes" id="UP000095085"/>
    </source>
</evidence>
<protein>
    <submittedName>
        <fullName evidence="2">Uncharacterized protein</fullName>
    </submittedName>
</protein>
<dbReference type="STRING" id="984485.A0A1E4RC85"/>
<accession>A0A1E4RC85</accession>
<feature type="compositionally biased region" description="Polar residues" evidence="1">
    <location>
        <begin position="1"/>
        <end position="29"/>
    </location>
</feature>
<feature type="region of interest" description="Disordered" evidence="1">
    <location>
        <begin position="1"/>
        <end position="31"/>
    </location>
</feature>
<gene>
    <name evidence="2" type="ORF">HYPBUDRAFT_144911</name>
</gene>
<dbReference type="AlphaFoldDB" id="A0A1E4RC85"/>
<evidence type="ECO:0000256" key="1">
    <source>
        <dbReference type="SAM" id="MobiDB-lite"/>
    </source>
</evidence>
<dbReference type="Proteomes" id="UP000095085">
    <property type="component" value="Unassembled WGS sequence"/>
</dbReference>
<sequence>MTLGLTRSNSSRRGSQNEPKASSDNQETLNGKFEDENLSSLPFSSAEELQKHEILLQKEFEQLSEEYIVARKSRINHLLTSLNHYIKIFSENDKNWTKIFNFELETIKSIKINTENLILSKLKLSNPIDIIENLDEYELELNELFNNIQSPLDFDDIFKVNSSKSKEIPFEKNFKNFFKPFEKHLKSVSNENNYQTNLIKSNVRGNQMILWKQYYNHALSQKEKLINETYNELHQLYKEFNHMDEYQQIEKDWKAYNKSIVGINNLKPSSEYQSNHDIYYDVDNPYFRKNKIELTNIKQTILNDLNKFNNQQRNHGSDNSTILNSCFGLSSNEIDQDLLSIR</sequence>
<evidence type="ECO:0000313" key="2">
    <source>
        <dbReference type="EMBL" id="ODV64888.1"/>
    </source>
</evidence>